<comment type="caution">
    <text evidence="1">The sequence shown here is derived from an EMBL/GenBank/DDBJ whole genome shotgun (WGS) entry which is preliminary data.</text>
</comment>
<name>A0A1R1LCD9_9MICC</name>
<dbReference type="EMBL" id="MRDE01000035">
    <property type="protein sequence ID" value="OMH25189.1"/>
    <property type="molecule type" value="Genomic_DNA"/>
</dbReference>
<accession>A0A1R1LCD9</accession>
<reference evidence="1 2" key="1">
    <citation type="submission" date="2016-12" db="EMBL/GenBank/DDBJ databases">
        <title>Draft genome of Tersicoccus phoenicis 1P05MA.</title>
        <authorList>
            <person name="Nakajima Y."/>
            <person name="Yoshizawa S."/>
            <person name="Nakamura K."/>
            <person name="Ogura Y."/>
            <person name="Hayashi T."/>
            <person name="Kogure K."/>
        </authorList>
    </citation>
    <scope>NUCLEOTIDE SEQUENCE [LARGE SCALE GENOMIC DNA]</scope>
    <source>
        <strain evidence="1 2">1p05MA</strain>
    </source>
</reference>
<dbReference type="STRING" id="554083.BKD30_06480"/>
<evidence type="ECO:0000313" key="1">
    <source>
        <dbReference type="EMBL" id="OMH25189.1"/>
    </source>
</evidence>
<dbReference type="AlphaFoldDB" id="A0A1R1LCD9"/>
<keyword evidence="2" id="KW-1185">Reference proteome</keyword>
<gene>
    <name evidence="1" type="ORF">BKD30_06480</name>
</gene>
<sequence length="244" mass="27673">MRTAALAMIKEIREKVDREATELVERWLAPQRGELKGLPDVRHQDYEEIRAMTIAPQRGELSRPKSRMEDFKVIDADDQLADAPLIGKHLMSDEHGMFPMSSLNAWEREVVMAEQTRPGALGWYRNPPRSAGDSLGIVYRDQQGNWRSMYPDFVFFHEVGGEVKASIVDPHGHHLPDADIKLKALAEFAQQFGADFYRIEAVSQVENVMRALDTARPAVRNAVLFENKSAVDFYMADIAIDYVG</sequence>
<dbReference type="Proteomes" id="UP000187085">
    <property type="component" value="Unassembled WGS sequence"/>
</dbReference>
<evidence type="ECO:0000313" key="2">
    <source>
        <dbReference type="Proteomes" id="UP000187085"/>
    </source>
</evidence>
<proteinExistence type="predicted"/>
<protein>
    <submittedName>
        <fullName evidence="1">Uncharacterized protein</fullName>
    </submittedName>
</protein>
<organism evidence="1 2">
    <name type="scientific">Tersicoccus phoenicis</name>
    <dbReference type="NCBI Taxonomy" id="554083"/>
    <lineage>
        <taxon>Bacteria</taxon>
        <taxon>Bacillati</taxon>
        <taxon>Actinomycetota</taxon>
        <taxon>Actinomycetes</taxon>
        <taxon>Micrococcales</taxon>
        <taxon>Micrococcaceae</taxon>
        <taxon>Tersicoccus</taxon>
    </lineage>
</organism>